<protein>
    <recommendedName>
        <fullName evidence="4">Signal recognition particle subunit SRP72</fullName>
    </recommendedName>
</protein>
<dbReference type="SMART" id="SM00028">
    <property type="entry name" value="TPR"/>
    <property type="match status" value="4"/>
</dbReference>
<dbReference type="STRING" id="53326.A0A016V824"/>
<dbReference type="PANTHER" id="PTHR14094:SF9">
    <property type="entry name" value="SIGNAL RECOGNITION PARTICLE SUBUNIT SRP72"/>
    <property type="match status" value="1"/>
</dbReference>
<keyword evidence="6" id="KW-0677">Repeat</keyword>
<evidence type="ECO:0000256" key="8">
    <source>
        <dbReference type="ARBA" id="ARBA00022824"/>
    </source>
</evidence>
<comment type="caution">
    <text evidence="11">The sequence shown here is derived from an EMBL/GenBank/DDBJ whole genome shotgun (WGS) entry which is preliminary data.</text>
</comment>
<dbReference type="SUPFAM" id="SSF48452">
    <property type="entry name" value="TPR-like"/>
    <property type="match status" value="2"/>
</dbReference>
<dbReference type="GO" id="GO:0005786">
    <property type="term" value="C:signal recognition particle, endoplasmic reticulum targeting"/>
    <property type="evidence" value="ECO:0007669"/>
    <property type="project" value="UniProtKB-KW"/>
</dbReference>
<evidence type="ECO:0000256" key="6">
    <source>
        <dbReference type="ARBA" id="ARBA00022737"/>
    </source>
</evidence>
<evidence type="ECO:0000256" key="5">
    <source>
        <dbReference type="ARBA" id="ARBA00022490"/>
    </source>
</evidence>
<evidence type="ECO:0000256" key="3">
    <source>
        <dbReference type="ARBA" id="ARBA00007676"/>
    </source>
</evidence>
<dbReference type="InterPro" id="IPR031545">
    <property type="entry name" value="SRP72_TPR-like"/>
</dbReference>
<evidence type="ECO:0000256" key="2">
    <source>
        <dbReference type="ARBA" id="ARBA00004496"/>
    </source>
</evidence>
<dbReference type="GO" id="GO:0006614">
    <property type="term" value="P:SRP-dependent cotranslational protein targeting to membrane"/>
    <property type="evidence" value="ECO:0007669"/>
    <property type="project" value="InterPro"/>
</dbReference>
<evidence type="ECO:0000256" key="1">
    <source>
        <dbReference type="ARBA" id="ARBA00004240"/>
    </source>
</evidence>
<dbReference type="FunFam" id="1.25.40.10:FF:000062">
    <property type="entry name" value="Signal recognition particle subunit SRP72"/>
    <property type="match status" value="1"/>
</dbReference>
<comment type="subcellular location">
    <subcellularLocation>
        <location evidence="2">Cytoplasm</location>
    </subcellularLocation>
    <subcellularLocation>
        <location evidence="1">Endoplasmic reticulum</location>
    </subcellularLocation>
</comment>
<dbReference type="GO" id="GO:0043022">
    <property type="term" value="F:ribosome binding"/>
    <property type="evidence" value="ECO:0007669"/>
    <property type="project" value="TreeGrafter"/>
</dbReference>
<keyword evidence="8" id="KW-0256">Endoplasmic reticulum</keyword>
<keyword evidence="7" id="KW-0802">TPR repeat</keyword>
<dbReference type="Gene3D" id="1.25.40.10">
    <property type="entry name" value="Tetratricopeptide repeat domain"/>
    <property type="match status" value="2"/>
</dbReference>
<keyword evidence="9" id="KW-0733">Signal recognition particle</keyword>
<dbReference type="Proteomes" id="UP000024635">
    <property type="component" value="Unassembled WGS sequence"/>
</dbReference>
<evidence type="ECO:0000256" key="9">
    <source>
        <dbReference type="ARBA" id="ARBA00023135"/>
    </source>
</evidence>
<comment type="similarity">
    <text evidence="3">Belongs to the SRP72 family.</text>
</comment>
<gene>
    <name evidence="11" type="primary">Acey_s0016.g3005</name>
    <name evidence="11" type="ORF">Y032_0016g3005</name>
</gene>
<dbReference type="Pfam" id="PF17004">
    <property type="entry name" value="SRP_TPR_like"/>
    <property type="match status" value="1"/>
</dbReference>
<keyword evidence="10" id="KW-0687">Ribonucleoprotein</keyword>
<evidence type="ECO:0000256" key="7">
    <source>
        <dbReference type="ARBA" id="ARBA00022803"/>
    </source>
</evidence>
<evidence type="ECO:0000313" key="11">
    <source>
        <dbReference type="EMBL" id="EYC22888.1"/>
    </source>
</evidence>
<keyword evidence="5" id="KW-0963">Cytoplasm</keyword>
<evidence type="ECO:0000256" key="10">
    <source>
        <dbReference type="ARBA" id="ARBA00023274"/>
    </source>
</evidence>
<dbReference type="OrthoDB" id="5421607at2759"/>
<dbReference type="InterPro" id="IPR019734">
    <property type="entry name" value="TPR_rpt"/>
</dbReference>
<dbReference type="InterPro" id="IPR011990">
    <property type="entry name" value="TPR-like_helical_dom_sf"/>
</dbReference>
<keyword evidence="12" id="KW-1185">Reference proteome</keyword>
<sequence>MTTEGGLRQCLTDLTRADTSGDYQKALQAANRIIRRYPKEQYAFKCKLVCLIQLGMYDDALTLLKKTPPNQMGECAFERAYIFYRLEKNDEALEALEACDPKDHRALELKAQLCYRLDRFQEAYEIFRDLLRNHSDSYDDERKANYLAVQAQLEAMGVKQQKNDDSETFEQLYNTACQLIEAGNFDAALTNLDKAIASCRETLSEEGLDEDEIEDELAMLRVQRAFVLHKMGRKKEAIEIYKALQAAGPSDVSVMVTVSNNMASALKDQSLTDSRKKLKAALQLDQKKLSTRQRRTLMLNNRRLHFAALHVIITNLHSTFHPVPPLDPRPPGRTRRFGYIVHSYFEKALVLLHSNQREPCRRALDELVGLFGTSKDSRLIEAALCFRLNEFEKAVNVCLCIFCSFLLTELFDSELMYGW</sequence>
<evidence type="ECO:0000256" key="4">
    <source>
        <dbReference type="ARBA" id="ARBA00018350"/>
    </source>
</evidence>
<dbReference type="GO" id="GO:0005783">
    <property type="term" value="C:endoplasmic reticulum"/>
    <property type="evidence" value="ECO:0007669"/>
    <property type="project" value="UniProtKB-SubCell"/>
</dbReference>
<accession>A0A016V824</accession>
<dbReference type="GO" id="GO:0008312">
    <property type="term" value="F:7S RNA binding"/>
    <property type="evidence" value="ECO:0007669"/>
    <property type="project" value="TreeGrafter"/>
</dbReference>
<evidence type="ECO:0000313" key="12">
    <source>
        <dbReference type="Proteomes" id="UP000024635"/>
    </source>
</evidence>
<proteinExistence type="inferred from homology"/>
<organism evidence="11 12">
    <name type="scientific">Ancylostoma ceylanicum</name>
    <dbReference type="NCBI Taxonomy" id="53326"/>
    <lineage>
        <taxon>Eukaryota</taxon>
        <taxon>Metazoa</taxon>
        <taxon>Ecdysozoa</taxon>
        <taxon>Nematoda</taxon>
        <taxon>Chromadorea</taxon>
        <taxon>Rhabditida</taxon>
        <taxon>Rhabditina</taxon>
        <taxon>Rhabditomorpha</taxon>
        <taxon>Strongyloidea</taxon>
        <taxon>Ancylostomatidae</taxon>
        <taxon>Ancylostomatinae</taxon>
        <taxon>Ancylostoma</taxon>
    </lineage>
</organism>
<dbReference type="PANTHER" id="PTHR14094">
    <property type="entry name" value="SIGNAL RECOGNITION PARTICLE 72"/>
    <property type="match status" value="1"/>
</dbReference>
<name>A0A016V824_9BILA</name>
<dbReference type="InterPro" id="IPR026270">
    <property type="entry name" value="SRP72"/>
</dbReference>
<dbReference type="EMBL" id="JARK01001352">
    <property type="protein sequence ID" value="EYC22888.1"/>
    <property type="molecule type" value="Genomic_DNA"/>
</dbReference>
<reference evidence="12" key="1">
    <citation type="journal article" date="2015" name="Nat. Genet.">
        <title>The genome and transcriptome of the zoonotic hookworm Ancylostoma ceylanicum identify infection-specific gene families.</title>
        <authorList>
            <person name="Schwarz E.M."/>
            <person name="Hu Y."/>
            <person name="Antoshechkin I."/>
            <person name="Miller M.M."/>
            <person name="Sternberg P.W."/>
            <person name="Aroian R.V."/>
        </authorList>
    </citation>
    <scope>NUCLEOTIDE SEQUENCE</scope>
    <source>
        <strain evidence="12">HY135</strain>
    </source>
</reference>
<dbReference type="AlphaFoldDB" id="A0A016V824"/>